<evidence type="ECO:0000313" key="6">
    <source>
        <dbReference type="EMBL" id="SDY58869.1"/>
    </source>
</evidence>
<dbReference type="GO" id="GO:0045892">
    <property type="term" value="P:negative regulation of DNA-templated transcription"/>
    <property type="evidence" value="ECO:0007669"/>
    <property type="project" value="TreeGrafter"/>
</dbReference>
<dbReference type="InterPro" id="IPR014757">
    <property type="entry name" value="Tscrpt_reg_IclR_C"/>
</dbReference>
<proteinExistence type="predicted"/>
<dbReference type="CDD" id="cd00090">
    <property type="entry name" value="HTH_ARSR"/>
    <property type="match status" value="1"/>
</dbReference>
<dbReference type="Gene3D" id="3.30.450.40">
    <property type="match status" value="1"/>
</dbReference>
<keyword evidence="3" id="KW-0804">Transcription</keyword>
<evidence type="ECO:0000256" key="3">
    <source>
        <dbReference type="ARBA" id="ARBA00023163"/>
    </source>
</evidence>
<dbReference type="InterPro" id="IPR050707">
    <property type="entry name" value="HTH_MetabolicPath_Reg"/>
</dbReference>
<organism evidence="6 7">
    <name type="scientific">Halopenitus persicus</name>
    <dbReference type="NCBI Taxonomy" id="1048396"/>
    <lineage>
        <taxon>Archaea</taxon>
        <taxon>Methanobacteriati</taxon>
        <taxon>Methanobacteriota</taxon>
        <taxon>Stenosarchaea group</taxon>
        <taxon>Halobacteria</taxon>
        <taxon>Halobacteriales</taxon>
        <taxon>Haloferacaceae</taxon>
        <taxon>Halopenitus</taxon>
    </lineage>
</organism>
<dbReference type="PANTHER" id="PTHR30136">
    <property type="entry name" value="HELIX-TURN-HELIX TRANSCRIPTIONAL REGULATOR, ICLR FAMILY"/>
    <property type="match status" value="1"/>
</dbReference>
<dbReference type="InterPro" id="IPR011991">
    <property type="entry name" value="ArsR-like_HTH"/>
</dbReference>
<evidence type="ECO:0000256" key="1">
    <source>
        <dbReference type="ARBA" id="ARBA00023015"/>
    </source>
</evidence>
<keyword evidence="7" id="KW-1185">Reference proteome</keyword>
<evidence type="ECO:0000259" key="4">
    <source>
        <dbReference type="PROSITE" id="PS51077"/>
    </source>
</evidence>
<dbReference type="InterPro" id="IPR001845">
    <property type="entry name" value="HTH_ArsR_DNA-bd_dom"/>
</dbReference>
<dbReference type="GeneID" id="43840210"/>
<dbReference type="InterPro" id="IPR036390">
    <property type="entry name" value="WH_DNA-bd_sf"/>
</dbReference>
<feature type="domain" description="HTH iclR-type" evidence="4">
    <location>
        <begin position="9"/>
        <end position="68"/>
    </location>
</feature>
<evidence type="ECO:0000313" key="7">
    <source>
        <dbReference type="Proteomes" id="UP000199079"/>
    </source>
</evidence>
<dbReference type="PROSITE" id="PS51077">
    <property type="entry name" value="HTH_ICLR"/>
    <property type="match status" value="1"/>
</dbReference>
<dbReference type="SUPFAM" id="SSF55781">
    <property type="entry name" value="GAF domain-like"/>
    <property type="match status" value="1"/>
</dbReference>
<dbReference type="InterPro" id="IPR036388">
    <property type="entry name" value="WH-like_DNA-bd_sf"/>
</dbReference>
<dbReference type="Pfam" id="PF01614">
    <property type="entry name" value="IclR_C"/>
    <property type="match status" value="1"/>
</dbReference>
<dbReference type="RefSeq" id="WP_021074019.1">
    <property type="nucleotide sequence ID" value="NZ_FNPC01000006.1"/>
</dbReference>
<sequence>MSQRANNPIKSSETTLEILEAVVDAGDAGVTEIADRLDRNKATVHHHLSTLAERGYLVNEDGRYRPSMRFFEIGQEVVQRRDVYATGIDPLRSLAEETGEVANLMIEEEGKGVYVAIETGEDAVRLDTTVGTTQHLHTCALGKAILAHTPEERREQIYRRRGLPAETPNTVTDRDRLEAELEEIRDRGIAFDGEERATHIRCVAAPITTEDGDVLGAVSVTGPISRMTDDRIRDRLADRVENTATIISINTTYR</sequence>
<dbReference type="GO" id="GO:0003677">
    <property type="term" value="F:DNA binding"/>
    <property type="evidence" value="ECO:0007669"/>
    <property type="project" value="UniProtKB-KW"/>
</dbReference>
<dbReference type="SUPFAM" id="SSF46785">
    <property type="entry name" value="Winged helix' DNA-binding domain"/>
    <property type="match status" value="1"/>
</dbReference>
<name>A0A1H3L3T0_9EURY</name>
<protein>
    <submittedName>
        <fullName evidence="6">Transcriptional regulator, IclR family</fullName>
    </submittedName>
</protein>
<gene>
    <name evidence="6" type="ORF">SAMN05216564_106271</name>
</gene>
<accession>A0A1H3L3T0</accession>
<evidence type="ECO:0000256" key="2">
    <source>
        <dbReference type="ARBA" id="ARBA00023125"/>
    </source>
</evidence>
<dbReference type="Pfam" id="PF09339">
    <property type="entry name" value="HTH_IclR"/>
    <property type="match status" value="1"/>
</dbReference>
<dbReference type="InterPro" id="IPR005471">
    <property type="entry name" value="Tscrpt_reg_IclR_N"/>
</dbReference>
<dbReference type="EMBL" id="FNPC01000006">
    <property type="protein sequence ID" value="SDY58869.1"/>
    <property type="molecule type" value="Genomic_DNA"/>
</dbReference>
<dbReference type="SMART" id="SM00346">
    <property type="entry name" value="HTH_ICLR"/>
    <property type="match status" value="1"/>
</dbReference>
<dbReference type="InterPro" id="IPR029016">
    <property type="entry name" value="GAF-like_dom_sf"/>
</dbReference>
<dbReference type="Gene3D" id="1.10.10.10">
    <property type="entry name" value="Winged helix-like DNA-binding domain superfamily/Winged helix DNA-binding domain"/>
    <property type="match status" value="1"/>
</dbReference>
<dbReference type="GO" id="GO:0003700">
    <property type="term" value="F:DNA-binding transcription factor activity"/>
    <property type="evidence" value="ECO:0007669"/>
    <property type="project" value="InterPro"/>
</dbReference>
<dbReference type="PROSITE" id="PS51078">
    <property type="entry name" value="ICLR_ED"/>
    <property type="match status" value="1"/>
</dbReference>
<reference evidence="7" key="1">
    <citation type="submission" date="2016-10" db="EMBL/GenBank/DDBJ databases">
        <authorList>
            <person name="Varghese N."/>
            <person name="Submissions S."/>
        </authorList>
    </citation>
    <scope>NUCLEOTIDE SEQUENCE [LARGE SCALE GENOMIC DNA]</scope>
    <source>
        <strain evidence="7">DC30,IBRC 10041,KCTC 4046</strain>
    </source>
</reference>
<keyword evidence="1" id="KW-0805">Transcription regulation</keyword>
<evidence type="ECO:0000259" key="5">
    <source>
        <dbReference type="PROSITE" id="PS51078"/>
    </source>
</evidence>
<dbReference type="PANTHER" id="PTHR30136:SF35">
    <property type="entry name" value="HTH-TYPE TRANSCRIPTIONAL REGULATOR RV1719"/>
    <property type="match status" value="1"/>
</dbReference>
<dbReference type="SMART" id="SM00418">
    <property type="entry name" value="HTH_ARSR"/>
    <property type="match status" value="1"/>
</dbReference>
<keyword evidence="2" id="KW-0238">DNA-binding</keyword>
<dbReference type="AlphaFoldDB" id="A0A1H3L3T0"/>
<dbReference type="Proteomes" id="UP000199079">
    <property type="component" value="Unassembled WGS sequence"/>
</dbReference>
<dbReference type="OrthoDB" id="14763at2157"/>
<feature type="domain" description="IclR-ED" evidence="5">
    <location>
        <begin position="69"/>
        <end position="253"/>
    </location>
</feature>